<accession>A0ABX1I382</accession>
<comment type="caution">
    <text evidence="1">The sequence shown here is derived from an EMBL/GenBank/DDBJ whole genome shotgun (WGS) entry which is preliminary data.</text>
</comment>
<dbReference type="Proteomes" id="UP000740754">
    <property type="component" value="Unassembled WGS sequence"/>
</dbReference>
<evidence type="ECO:0008006" key="3">
    <source>
        <dbReference type="Google" id="ProtNLM"/>
    </source>
</evidence>
<gene>
    <name evidence="1" type="ORF">HF203_01660</name>
</gene>
<organism evidence="1 2">
    <name type="scientific">Marichromatium bheemlicum</name>
    <dbReference type="NCBI Taxonomy" id="365339"/>
    <lineage>
        <taxon>Bacteria</taxon>
        <taxon>Pseudomonadati</taxon>
        <taxon>Pseudomonadota</taxon>
        <taxon>Gammaproteobacteria</taxon>
        <taxon>Chromatiales</taxon>
        <taxon>Chromatiaceae</taxon>
        <taxon>Marichromatium</taxon>
    </lineage>
</organism>
<keyword evidence="2" id="KW-1185">Reference proteome</keyword>
<evidence type="ECO:0000313" key="1">
    <source>
        <dbReference type="EMBL" id="NKN31933.1"/>
    </source>
</evidence>
<reference evidence="1 2" key="1">
    <citation type="submission" date="2020-04" db="EMBL/GenBank/DDBJ databases">
        <title>Draft Whole-Genome sequence of Marichromatium bheemlicum DSM 18632, type strain.</title>
        <authorList>
            <person name="Kyndt J.A."/>
            <person name="Meyer T.E."/>
        </authorList>
    </citation>
    <scope>NUCLEOTIDE SEQUENCE [LARGE SCALE GENOMIC DNA]</scope>
    <source>
        <strain evidence="1 2">DSM 18632</strain>
    </source>
</reference>
<dbReference type="RefSeq" id="WP_168665953.1">
    <property type="nucleotide sequence ID" value="NZ_JAAXKX010000002.1"/>
</dbReference>
<dbReference type="EMBL" id="JAAXKX010000002">
    <property type="protein sequence ID" value="NKN31933.1"/>
    <property type="molecule type" value="Genomic_DNA"/>
</dbReference>
<sequence length="135" mass="15058">MRQSLSSSHLPRRLARGGVLALTLSLLGACSDPLLKDQPLPRQLAIAGCISHCDTERDRCREDARADYRDCQAGYVRAYRDYRWCLTDAGGIDGDLDCGYPGWSCAENLYGYCTNRHRECREACAAAHPPPRQQP</sequence>
<evidence type="ECO:0000313" key="2">
    <source>
        <dbReference type="Proteomes" id="UP000740754"/>
    </source>
</evidence>
<dbReference type="PROSITE" id="PS51257">
    <property type="entry name" value="PROKAR_LIPOPROTEIN"/>
    <property type="match status" value="1"/>
</dbReference>
<name>A0ABX1I382_9GAMM</name>
<proteinExistence type="predicted"/>
<protein>
    <recommendedName>
        <fullName evidence="3">Lipoprotein</fullName>
    </recommendedName>
</protein>